<reference evidence="1 2" key="1">
    <citation type="journal article" date="2019" name="Microbiol. Resour. Announc.">
        <title>Draft Genome Sequence of the Most Traditional epsilon-Poly-l-Lysine Producer, Streptomyces albulus NBRC14147.</title>
        <authorList>
            <person name="Yamanaka K."/>
            <person name="Hamano Y."/>
        </authorList>
    </citation>
    <scope>NUCLEOTIDE SEQUENCE [LARGE SCALE GENOMIC DNA]</scope>
    <source>
        <strain evidence="1 2">NBRC 14147</strain>
    </source>
</reference>
<name>A0A059W6I0_STRNR</name>
<accession>A0A059W6I0</accession>
<dbReference type="PANTHER" id="PTHR47691:SF3">
    <property type="entry name" value="HTH-TYPE TRANSCRIPTIONAL REGULATOR RV0890C-RELATED"/>
    <property type="match status" value="1"/>
</dbReference>
<evidence type="ECO:0000313" key="2">
    <source>
        <dbReference type="Proteomes" id="UP000288351"/>
    </source>
</evidence>
<dbReference type="RefSeq" id="WP_078486612.1">
    <property type="nucleotide sequence ID" value="NZ_JBHVGT010000002.1"/>
</dbReference>
<dbReference type="InterPro" id="IPR027417">
    <property type="entry name" value="P-loop_NTPase"/>
</dbReference>
<dbReference type="Proteomes" id="UP000288351">
    <property type="component" value="Unassembled WGS sequence"/>
</dbReference>
<dbReference type="EMBL" id="BHXC01000007">
    <property type="protein sequence ID" value="GCB94814.1"/>
    <property type="molecule type" value="Genomic_DNA"/>
</dbReference>
<sequence length="431" mass="46816">MTKRVVFSNASFGSSLRLLREERGLSLGDLSRLVNYSRSHLSRVETGKKQPAEGLVRLCDDALDAKGSLLALLVRAPRRQSGRSCPIQLPRSISDFTGREGALDELDALLSEVHRQNDGQAVVTVVEGAAGVGKTATVVHWGHGVRSHFPDGVLFADLQGFGPGGRPVSTRQVLRNFMTALGAEPVEFSGEIHHLAASYRSLLTGRRLLIVLDNAATAEQVRPLLPASPRCMTVITSRSRLTGLVTRDGSHRITVPPLTASECDALLSRLGVASRPPKGASPCACQYLPLTVRIAAERRETVGGMDICERCGSDALLTYLYSTGDDVSNMYTALSWSYRYLPPAVARAFRVLAAEVRDTVTVSAAARLLGVEVMGARKMLESLADIHLLQCLSSDEYRFEKTVRGFARELDGRDVARFARAGHDAERVMSY</sequence>
<dbReference type="Gene3D" id="3.40.50.300">
    <property type="entry name" value="P-loop containing nucleotide triphosphate hydrolases"/>
    <property type="match status" value="1"/>
</dbReference>
<dbReference type="InterPro" id="IPR001387">
    <property type="entry name" value="Cro/C1-type_HTH"/>
</dbReference>
<dbReference type="CDD" id="cd00093">
    <property type="entry name" value="HTH_XRE"/>
    <property type="match status" value="1"/>
</dbReference>
<dbReference type="PROSITE" id="PS50943">
    <property type="entry name" value="HTH_CROC1"/>
    <property type="match status" value="1"/>
</dbReference>
<evidence type="ECO:0000313" key="1">
    <source>
        <dbReference type="EMBL" id="GCB94814.1"/>
    </source>
</evidence>
<dbReference type="Gene3D" id="1.10.260.40">
    <property type="entry name" value="lambda repressor-like DNA-binding domains"/>
    <property type="match status" value="1"/>
</dbReference>
<dbReference type="eggNOG" id="COG0457">
    <property type="taxonomic scope" value="Bacteria"/>
</dbReference>
<dbReference type="SUPFAM" id="SSF52540">
    <property type="entry name" value="P-loop containing nucleoside triphosphate hydrolases"/>
    <property type="match status" value="1"/>
</dbReference>
<protein>
    <submittedName>
        <fullName evidence="1">Uncharacterized protein</fullName>
    </submittedName>
</protein>
<dbReference type="eggNOG" id="COG1813">
    <property type="taxonomic scope" value="Bacteria"/>
</dbReference>
<organism evidence="1 2">
    <name type="scientific">Streptomyces noursei</name>
    <name type="common">Streptomyces albulus</name>
    <dbReference type="NCBI Taxonomy" id="1971"/>
    <lineage>
        <taxon>Bacteria</taxon>
        <taxon>Bacillati</taxon>
        <taxon>Actinomycetota</taxon>
        <taxon>Actinomycetes</taxon>
        <taxon>Kitasatosporales</taxon>
        <taxon>Streptomycetaceae</taxon>
        <taxon>Streptomyces</taxon>
    </lineage>
</organism>
<dbReference type="InterPro" id="IPR010982">
    <property type="entry name" value="Lambda_DNA-bd_dom_sf"/>
</dbReference>
<dbReference type="STRING" id="68570.DC74_6650"/>
<dbReference type="InterPro" id="IPR002182">
    <property type="entry name" value="NB-ARC"/>
</dbReference>
<proteinExistence type="predicted"/>
<dbReference type="SMART" id="SM00530">
    <property type="entry name" value="HTH_XRE"/>
    <property type="match status" value="1"/>
</dbReference>
<dbReference type="SUPFAM" id="SSF47413">
    <property type="entry name" value="lambda repressor-like DNA-binding domains"/>
    <property type="match status" value="1"/>
</dbReference>
<gene>
    <name evidence="1" type="ORF">SALB_07615</name>
</gene>
<dbReference type="AlphaFoldDB" id="A0A059W6I0"/>
<dbReference type="PANTHER" id="PTHR47691">
    <property type="entry name" value="REGULATOR-RELATED"/>
    <property type="match status" value="1"/>
</dbReference>
<dbReference type="Pfam" id="PF13560">
    <property type="entry name" value="HTH_31"/>
    <property type="match status" value="1"/>
</dbReference>
<comment type="caution">
    <text evidence="1">The sequence shown here is derived from an EMBL/GenBank/DDBJ whole genome shotgun (WGS) entry which is preliminary data.</text>
</comment>
<dbReference type="GO" id="GO:0003677">
    <property type="term" value="F:DNA binding"/>
    <property type="evidence" value="ECO:0007669"/>
    <property type="project" value="InterPro"/>
</dbReference>
<dbReference type="Pfam" id="PF00931">
    <property type="entry name" value="NB-ARC"/>
    <property type="match status" value="1"/>
</dbReference>